<organism evidence="1 2">
    <name type="scientific">Mycolicibacterium peregrinum</name>
    <name type="common">Mycobacterium peregrinum</name>
    <dbReference type="NCBI Taxonomy" id="43304"/>
    <lineage>
        <taxon>Bacteria</taxon>
        <taxon>Bacillati</taxon>
        <taxon>Actinomycetota</taxon>
        <taxon>Actinomycetes</taxon>
        <taxon>Mycobacteriales</taxon>
        <taxon>Mycobacteriaceae</taxon>
        <taxon>Mycolicibacterium</taxon>
    </lineage>
</organism>
<dbReference type="Proteomes" id="UP000297792">
    <property type="component" value="Unassembled WGS sequence"/>
</dbReference>
<name>A0A4Z0HRF0_MYCPR</name>
<reference evidence="1 2" key="1">
    <citation type="submission" date="2018-12" db="EMBL/GenBank/DDBJ databases">
        <title>Draft genome sequences of Mycolicibacterium peregrinum isolated from a pig with lymphadenitis and from soil on the same Japanese pig farm.</title>
        <authorList>
            <person name="Komatsu T."/>
            <person name="Ohya K."/>
            <person name="Sawai K."/>
            <person name="Odoi J.O."/>
            <person name="Otsu K."/>
            <person name="Ota A."/>
            <person name="Ito T."/>
            <person name="Kawai M."/>
            <person name="Maruyama F."/>
        </authorList>
    </citation>
    <scope>NUCLEOTIDE SEQUENCE [LARGE SCALE GENOMIC DNA]</scope>
    <source>
        <strain evidence="1 2">138</strain>
    </source>
</reference>
<sequence length="156" mass="16437">MEPMRHHLMAMAAIGLLTLTPAPTAAAEPPPGADDIDSYPKAEGHYSSPTDFYGVFFRTPDGRHCGIGPNGGPVGCDAVPIDAPAGSNQIFVNSGGPASYRHSDTASFTREVDVLPEGHRLENWGASCGVGYQGTVTCKTYGEHGFILNATYGVLW</sequence>
<protein>
    <submittedName>
        <fullName evidence="1">Uncharacterized protein</fullName>
    </submittedName>
</protein>
<evidence type="ECO:0000313" key="1">
    <source>
        <dbReference type="EMBL" id="TGB43690.1"/>
    </source>
</evidence>
<accession>A0A4Z0HRF0</accession>
<keyword evidence="2" id="KW-1185">Reference proteome</keyword>
<dbReference type="EMBL" id="RWKA01000005">
    <property type="protein sequence ID" value="TGB43690.1"/>
    <property type="molecule type" value="Genomic_DNA"/>
</dbReference>
<gene>
    <name evidence="1" type="ORF">EJD98_11815</name>
</gene>
<dbReference type="AlphaFoldDB" id="A0A4Z0HRF0"/>
<comment type="caution">
    <text evidence="1">The sequence shown here is derived from an EMBL/GenBank/DDBJ whole genome shotgun (WGS) entry which is preliminary data.</text>
</comment>
<evidence type="ECO:0000313" key="2">
    <source>
        <dbReference type="Proteomes" id="UP000297792"/>
    </source>
</evidence>
<proteinExistence type="predicted"/>